<dbReference type="EMBL" id="JAHESD010000043">
    <property type="protein sequence ID" value="MBT1704981.1"/>
    <property type="molecule type" value="Genomic_DNA"/>
</dbReference>
<keyword evidence="1" id="KW-0812">Transmembrane</keyword>
<evidence type="ECO:0008006" key="4">
    <source>
        <dbReference type="Google" id="ProtNLM"/>
    </source>
</evidence>
<dbReference type="Gene3D" id="1.20.144.10">
    <property type="entry name" value="Phosphatidic acid phosphatase type 2/haloperoxidase"/>
    <property type="match status" value="1"/>
</dbReference>
<keyword evidence="1" id="KW-1133">Transmembrane helix</keyword>
<organism evidence="2 3">
    <name type="scientific">Chryseosolibacter indicus</name>
    <dbReference type="NCBI Taxonomy" id="2782351"/>
    <lineage>
        <taxon>Bacteria</taxon>
        <taxon>Pseudomonadati</taxon>
        <taxon>Bacteroidota</taxon>
        <taxon>Cytophagia</taxon>
        <taxon>Cytophagales</taxon>
        <taxon>Chryseotaleaceae</taxon>
        <taxon>Chryseosolibacter</taxon>
    </lineage>
</organism>
<accession>A0ABS5VUV2</accession>
<feature type="transmembrane region" description="Helical" evidence="1">
    <location>
        <begin position="156"/>
        <end position="173"/>
    </location>
</feature>
<feature type="transmembrane region" description="Helical" evidence="1">
    <location>
        <begin position="78"/>
        <end position="96"/>
    </location>
</feature>
<evidence type="ECO:0000256" key="1">
    <source>
        <dbReference type="SAM" id="Phobius"/>
    </source>
</evidence>
<comment type="caution">
    <text evidence="2">The sequence shown here is derived from an EMBL/GenBank/DDBJ whole genome shotgun (WGS) entry which is preliminary data.</text>
</comment>
<protein>
    <recommendedName>
        <fullName evidence="4">PAP2 superfamily protein</fullName>
    </recommendedName>
</protein>
<dbReference type="RefSeq" id="WP_254154938.1">
    <property type="nucleotide sequence ID" value="NZ_JAHESD010000043.1"/>
</dbReference>
<feature type="transmembrane region" description="Helical" evidence="1">
    <location>
        <begin position="108"/>
        <end position="128"/>
    </location>
</feature>
<dbReference type="Proteomes" id="UP000772618">
    <property type="component" value="Unassembled WGS sequence"/>
</dbReference>
<gene>
    <name evidence="2" type="ORF">KK060_16935</name>
</gene>
<feature type="transmembrane region" description="Helical" evidence="1">
    <location>
        <begin position="185"/>
        <end position="204"/>
    </location>
</feature>
<evidence type="ECO:0000313" key="3">
    <source>
        <dbReference type="Proteomes" id="UP000772618"/>
    </source>
</evidence>
<sequence>MSRILAYVFHPLLIATYLFFLLSNLLPTALEPIPPASHDLFIGLIFIVTFLLPVLNIGILKAFGTLKSFEMQDRKERIIPFFLISIIYVCITYLFYTKTRISINDNFLRLMIVIDLLVVVSTLVTCFAKISIHSVAAWGIVGILILLNKMTEVNTLFYPSIIAIILTGFIMSSRIQVGAHSLKEVLWGSILGLATSITSMLVLFHS</sequence>
<keyword evidence="3" id="KW-1185">Reference proteome</keyword>
<proteinExistence type="predicted"/>
<dbReference type="InterPro" id="IPR036938">
    <property type="entry name" value="PAP2/HPO_sf"/>
</dbReference>
<feature type="transmembrane region" description="Helical" evidence="1">
    <location>
        <begin position="7"/>
        <end position="28"/>
    </location>
</feature>
<name>A0ABS5VUV2_9BACT</name>
<reference evidence="2 3" key="1">
    <citation type="submission" date="2021-05" db="EMBL/GenBank/DDBJ databases">
        <title>A Polyphasic approach of four new species of the genus Ohtaekwangia: Ohtaekwangia histidinii sp. nov., Ohtaekwangia cretensis sp. nov., Ohtaekwangia indiensis sp. nov., Ohtaekwangia reichenbachii sp. nov. from diverse environment.</title>
        <authorList>
            <person name="Octaviana S."/>
        </authorList>
    </citation>
    <scope>NUCLEOTIDE SEQUENCE [LARGE SCALE GENOMIC DNA]</scope>
    <source>
        <strain evidence="2 3">PWU20</strain>
    </source>
</reference>
<feature type="transmembrane region" description="Helical" evidence="1">
    <location>
        <begin position="40"/>
        <end position="66"/>
    </location>
</feature>
<dbReference type="SUPFAM" id="SSF48317">
    <property type="entry name" value="Acid phosphatase/Vanadium-dependent haloperoxidase"/>
    <property type="match status" value="1"/>
</dbReference>
<keyword evidence="1" id="KW-0472">Membrane</keyword>
<evidence type="ECO:0000313" key="2">
    <source>
        <dbReference type="EMBL" id="MBT1704981.1"/>
    </source>
</evidence>